<comment type="subcellular location">
    <subcellularLocation>
        <location evidence="1">Cell membrane</location>
        <topology evidence="1">Multi-pass membrane protein</topology>
    </subcellularLocation>
</comment>
<feature type="transmembrane region" description="Helical" evidence="8">
    <location>
        <begin position="58"/>
        <end position="79"/>
    </location>
</feature>
<evidence type="ECO:0000313" key="10">
    <source>
        <dbReference type="Proteomes" id="UP000184404"/>
    </source>
</evidence>
<dbReference type="InterPro" id="IPR002549">
    <property type="entry name" value="AI-2E-like"/>
</dbReference>
<feature type="transmembrane region" description="Helical" evidence="8">
    <location>
        <begin position="30"/>
        <end position="46"/>
    </location>
</feature>
<keyword evidence="7 8" id="KW-0472">Membrane</keyword>
<evidence type="ECO:0000256" key="3">
    <source>
        <dbReference type="ARBA" id="ARBA00022448"/>
    </source>
</evidence>
<dbReference type="OrthoDB" id="9793390at2"/>
<evidence type="ECO:0000256" key="2">
    <source>
        <dbReference type="ARBA" id="ARBA00009773"/>
    </source>
</evidence>
<dbReference type="GO" id="GO:0055085">
    <property type="term" value="P:transmembrane transport"/>
    <property type="evidence" value="ECO:0007669"/>
    <property type="project" value="TreeGrafter"/>
</dbReference>
<proteinExistence type="inferred from homology"/>
<dbReference type="Proteomes" id="UP000184404">
    <property type="component" value="Unassembled WGS sequence"/>
</dbReference>
<keyword evidence="3" id="KW-0813">Transport</keyword>
<gene>
    <name evidence="9" type="ORF">SAMN02745190_02150</name>
</gene>
<reference evidence="9 10" key="1">
    <citation type="submission" date="2016-11" db="EMBL/GenBank/DDBJ databases">
        <authorList>
            <person name="Jaros S."/>
            <person name="Januszkiewicz K."/>
            <person name="Wedrychowicz H."/>
        </authorList>
    </citation>
    <scope>NUCLEOTIDE SEQUENCE [LARGE SCALE GENOMIC DNA]</scope>
    <source>
        <strain evidence="9 10">DSM 10502</strain>
    </source>
</reference>
<dbReference type="PANTHER" id="PTHR21716">
    <property type="entry name" value="TRANSMEMBRANE PROTEIN"/>
    <property type="match status" value="1"/>
</dbReference>
<keyword evidence="5 8" id="KW-0812">Transmembrane</keyword>
<dbReference type="RefSeq" id="WP_072936259.1">
    <property type="nucleotide sequence ID" value="NZ_FQUG01000009.1"/>
</dbReference>
<evidence type="ECO:0000256" key="1">
    <source>
        <dbReference type="ARBA" id="ARBA00004651"/>
    </source>
</evidence>
<protein>
    <submittedName>
        <fullName evidence="9">Predicted PurR-regulated permease PerM</fullName>
    </submittedName>
</protein>
<evidence type="ECO:0000256" key="6">
    <source>
        <dbReference type="ARBA" id="ARBA00022989"/>
    </source>
</evidence>
<keyword evidence="10" id="KW-1185">Reference proteome</keyword>
<evidence type="ECO:0000256" key="4">
    <source>
        <dbReference type="ARBA" id="ARBA00022475"/>
    </source>
</evidence>
<evidence type="ECO:0000313" key="9">
    <source>
        <dbReference type="EMBL" id="SHF22581.1"/>
    </source>
</evidence>
<feature type="transmembrane region" description="Helical" evidence="8">
    <location>
        <begin position="7"/>
        <end position="24"/>
    </location>
</feature>
<dbReference type="EMBL" id="FQUG01000009">
    <property type="protein sequence ID" value="SHF22581.1"/>
    <property type="molecule type" value="Genomic_DNA"/>
</dbReference>
<dbReference type="Pfam" id="PF01594">
    <property type="entry name" value="AI-2E_transport"/>
    <property type="match status" value="1"/>
</dbReference>
<sequence length="338" mass="37988">MWNQHKTSIILAITFIVILSTFWLLPQLGFIVFIAILIDLLLRPLVRRLQTFRCMPRGLAAAISLIFFILLISSLLALLSTTLATSLQKFALDLPRLTEALRGALSSVSFLSTQLDELWQELATISITALRSSIDTLVSIFTKIFDTVIILFTSFYLLKDGKQIQLWISGLFPDKDRRRVFRLLTHILRSLHVYIYSQLIICFIMGFIVFCYFSYRDLPYPSVFAVISGISEFIPVIGPTIASAFGTALTATVSPWVAAQTMCFYIIITQLNHNIIYPTLIGRSLHLHPIAILIGILLGGCLLDAPGMFLAVPVMVIVRLVIIDVYHDGKQPQTRKIP</sequence>
<dbReference type="AlphaFoldDB" id="A0A1M4ZX23"/>
<feature type="transmembrane region" description="Helical" evidence="8">
    <location>
        <begin position="140"/>
        <end position="158"/>
    </location>
</feature>
<evidence type="ECO:0000256" key="5">
    <source>
        <dbReference type="ARBA" id="ARBA00022692"/>
    </source>
</evidence>
<feature type="transmembrane region" description="Helical" evidence="8">
    <location>
        <begin position="193"/>
        <end position="215"/>
    </location>
</feature>
<comment type="similarity">
    <text evidence="2">Belongs to the autoinducer-2 exporter (AI-2E) (TC 2.A.86) family.</text>
</comment>
<feature type="transmembrane region" description="Helical" evidence="8">
    <location>
        <begin position="241"/>
        <end position="268"/>
    </location>
</feature>
<keyword evidence="6 8" id="KW-1133">Transmembrane helix</keyword>
<keyword evidence="4" id="KW-1003">Cell membrane</keyword>
<dbReference type="STRING" id="1123243.SAMN02745190_02150"/>
<dbReference type="PANTHER" id="PTHR21716:SF53">
    <property type="entry name" value="PERMEASE PERM-RELATED"/>
    <property type="match status" value="1"/>
</dbReference>
<evidence type="ECO:0000256" key="7">
    <source>
        <dbReference type="ARBA" id="ARBA00023136"/>
    </source>
</evidence>
<evidence type="ECO:0000256" key="8">
    <source>
        <dbReference type="SAM" id="Phobius"/>
    </source>
</evidence>
<dbReference type="GO" id="GO:0005886">
    <property type="term" value="C:plasma membrane"/>
    <property type="evidence" value="ECO:0007669"/>
    <property type="project" value="UniProtKB-SubCell"/>
</dbReference>
<organism evidence="9 10">
    <name type="scientific">Schwartzia succinivorans DSM 10502</name>
    <dbReference type="NCBI Taxonomy" id="1123243"/>
    <lineage>
        <taxon>Bacteria</taxon>
        <taxon>Bacillati</taxon>
        <taxon>Bacillota</taxon>
        <taxon>Negativicutes</taxon>
        <taxon>Selenomonadales</taxon>
        <taxon>Selenomonadaceae</taxon>
        <taxon>Schwartzia</taxon>
    </lineage>
</organism>
<name>A0A1M4ZX23_9FIRM</name>
<accession>A0A1M4ZX23</accession>